<feature type="region of interest" description="Disordered" evidence="1">
    <location>
        <begin position="71"/>
        <end position="94"/>
    </location>
</feature>
<evidence type="ECO:0000256" key="1">
    <source>
        <dbReference type="SAM" id="MobiDB-lite"/>
    </source>
</evidence>
<protein>
    <submittedName>
        <fullName evidence="2">Uncharacterized protein</fullName>
    </submittedName>
</protein>
<keyword evidence="3" id="KW-1185">Reference proteome</keyword>
<dbReference type="EMBL" id="CATKSN020000215">
    <property type="protein sequence ID" value="CAI9149289.1"/>
    <property type="molecule type" value="Genomic_DNA"/>
</dbReference>
<reference evidence="2" key="1">
    <citation type="submission" date="2023-04" db="EMBL/GenBank/DDBJ databases">
        <authorList>
            <consortium name="ELIXIR-Norway"/>
        </authorList>
    </citation>
    <scope>NUCLEOTIDE SEQUENCE [LARGE SCALE GENOMIC DNA]</scope>
</reference>
<proteinExistence type="predicted"/>
<organism evidence="2 3">
    <name type="scientific">Rangifer tarandus platyrhynchus</name>
    <name type="common">Svalbard reindeer</name>
    <dbReference type="NCBI Taxonomy" id="3082113"/>
    <lineage>
        <taxon>Eukaryota</taxon>
        <taxon>Metazoa</taxon>
        <taxon>Chordata</taxon>
        <taxon>Craniata</taxon>
        <taxon>Vertebrata</taxon>
        <taxon>Euteleostomi</taxon>
        <taxon>Mammalia</taxon>
        <taxon>Eutheria</taxon>
        <taxon>Laurasiatheria</taxon>
        <taxon>Artiodactyla</taxon>
        <taxon>Ruminantia</taxon>
        <taxon>Pecora</taxon>
        <taxon>Cervidae</taxon>
        <taxon>Odocoileinae</taxon>
        <taxon>Rangifer</taxon>
    </lineage>
</organism>
<feature type="compositionally biased region" description="Polar residues" evidence="1">
    <location>
        <begin position="74"/>
        <end position="93"/>
    </location>
</feature>
<dbReference type="Proteomes" id="UP001176941">
    <property type="component" value="Unassembled WGS sequence"/>
</dbReference>
<feature type="non-terminal residue" evidence="2">
    <location>
        <position position="1"/>
    </location>
</feature>
<accession>A0ABN8XK87</accession>
<evidence type="ECO:0000313" key="2">
    <source>
        <dbReference type="EMBL" id="CAI9149289.1"/>
    </source>
</evidence>
<sequence length="120" mass="13034">GTRELAVDAGQDGRAGHRLGKDDDRGSGVADIAQHRGHTGKRAAGKRKDTHRQIHSISCFDHIRLAYGKATATRADNSSAGKDTPSSSQQTSHFYPANLLNKTFWIRKIHANGYTADINP</sequence>
<gene>
    <name evidence="2" type="ORF">MRATA1EN1_LOCUS30907</name>
</gene>
<evidence type="ECO:0000313" key="3">
    <source>
        <dbReference type="Proteomes" id="UP001176941"/>
    </source>
</evidence>
<feature type="compositionally biased region" description="Basic residues" evidence="1">
    <location>
        <begin position="35"/>
        <end position="53"/>
    </location>
</feature>
<name>A0ABN8XK87_RANTA</name>
<comment type="caution">
    <text evidence="2">The sequence shown here is derived from an EMBL/GenBank/DDBJ whole genome shotgun (WGS) entry which is preliminary data.</text>
</comment>
<feature type="region of interest" description="Disordered" evidence="1">
    <location>
        <begin position="1"/>
        <end position="53"/>
    </location>
</feature>